<dbReference type="AlphaFoldDB" id="A0A327YY29"/>
<accession>A0A327YY29</accession>
<dbReference type="Pfam" id="PF02517">
    <property type="entry name" value="Rce1-like"/>
    <property type="match status" value="1"/>
</dbReference>
<dbReference type="GO" id="GO:0006508">
    <property type="term" value="P:proteolysis"/>
    <property type="evidence" value="ECO:0007669"/>
    <property type="project" value="UniProtKB-KW"/>
</dbReference>
<evidence type="ECO:0000256" key="1">
    <source>
        <dbReference type="SAM" id="Phobius"/>
    </source>
</evidence>
<feature type="transmembrane region" description="Helical" evidence="1">
    <location>
        <begin position="259"/>
        <end position="279"/>
    </location>
</feature>
<feature type="transmembrane region" description="Helical" evidence="1">
    <location>
        <begin position="78"/>
        <end position="94"/>
    </location>
</feature>
<keyword evidence="1" id="KW-0472">Membrane</keyword>
<feature type="transmembrane region" description="Helical" evidence="1">
    <location>
        <begin position="205"/>
        <end position="224"/>
    </location>
</feature>
<feature type="transmembrane region" description="Helical" evidence="1">
    <location>
        <begin position="137"/>
        <end position="154"/>
    </location>
</feature>
<keyword evidence="4" id="KW-1185">Reference proteome</keyword>
<dbReference type="RefSeq" id="WP_181558290.1">
    <property type="nucleotide sequence ID" value="NZ_JACHWI010000002.1"/>
</dbReference>
<keyword evidence="3" id="KW-0645">Protease</keyword>
<feature type="transmembrane region" description="Helical" evidence="1">
    <location>
        <begin position="100"/>
        <end position="117"/>
    </location>
</feature>
<name>A0A327YY29_9ACTN</name>
<gene>
    <name evidence="3" type="ORF">B0I29_13228</name>
</gene>
<feature type="transmembrane region" description="Helical" evidence="1">
    <location>
        <begin position="40"/>
        <end position="58"/>
    </location>
</feature>
<feature type="domain" description="CAAX prenyl protease 2/Lysostaphin resistance protein A-like" evidence="2">
    <location>
        <begin position="174"/>
        <end position="271"/>
    </location>
</feature>
<dbReference type="InterPro" id="IPR003675">
    <property type="entry name" value="Rce1/LyrA-like_dom"/>
</dbReference>
<comment type="caution">
    <text evidence="3">The sequence shown here is derived from an EMBL/GenBank/DDBJ whole genome shotgun (WGS) entry which is preliminary data.</text>
</comment>
<feature type="transmembrane region" description="Helical" evidence="1">
    <location>
        <begin position="230"/>
        <end position="252"/>
    </location>
</feature>
<feature type="transmembrane region" description="Helical" evidence="1">
    <location>
        <begin position="174"/>
        <end position="193"/>
    </location>
</feature>
<evidence type="ECO:0000313" key="3">
    <source>
        <dbReference type="EMBL" id="RAK25566.1"/>
    </source>
</evidence>
<reference evidence="3 4" key="1">
    <citation type="submission" date="2018-06" db="EMBL/GenBank/DDBJ databases">
        <title>Genomic Encyclopedia of Type Strains, Phase III (KMG-III): the genomes of soil and plant-associated and newly described type strains.</title>
        <authorList>
            <person name="Whitman W."/>
        </authorList>
    </citation>
    <scope>NUCLEOTIDE SEQUENCE [LARGE SCALE GENOMIC DNA]</scope>
    <source>
        <strain evidence="3 4">CGMCC 4.7090</strain>
    </source>
</reference>
<keyword evidence="3" id="KW-0378">Hydrolase</keyword>
<keyword evidence="1" id="KW-1133">Transmembrane helix</keyword>
<protein>
    <submittedName>
        <fullName evidence="3">CAAX prenyl protease-like protein</fullName>
    </submittedName>
</protein>
<dbReference type="GO" id="GO:0080120">
    <property type="term" value="P:CAAX-box protein maturation"/>
    <property type="evidence" value="ECO:0007669"/>
    <property type="project" value="UniProtKB-ARBA"/>
</dbReference>
<keyword evidence="1" id="KW-0812">Transmembrane</keyword>
<evidence type="ECO:0000313" key="4">
    <source>
        <dbReference type="Proteomes" id="UP000249341"/>
    </source>
</evidence>
<evidence type="ECO:0000259" key="2">
    <source>
        <dbReference type="Pfam" id="PF02517"/>
    </source>
</evidence>
<sequence length="281" mass="30593">MLTRGLTGAGIGLLAGAPVVLWLMGRTALATSADAEAGGVPLAAVVVPYVVGLILIRLVPPKLPLLERSDDERLRRQVVWLAGLALLFPVAGLLLGESAIYPIAKILILLGGAWVVLRRIPAVSPAGEHRARIPRFWYWLGPGVVIAVWGYLFFYSPLVETDISGYGDWGRVELAVVALYTFLTASVLEEIFYRVILQTRLEALWGRWPAIVATALLFVAMHVHRYADGPFLDITLLILTSNGALGVFAGYLWSKYRNVWALIVVHGAINGLALVPLLIGW</sequence>
<proteinExistence type="predicted"/>
<dbReference type="Proteomes" id="UP000249341">
    <property type="component" value="Unassembled WGS sequence"/>
</dbReference>
<organism evidence="3 4">
    <name type="scientific">Actinoplanes lutulentus</name>
    <dbReference type="NCBI Taxonomy" id="1287878"/>
    <lineage>
        <taxon>Bacteria</taxon>
        <taxon>Bacillati</taxon>
        <taxon>Actinomycetota</taxon>
        <taxon>Actinomycetes</taxon>
        <taxon>Micromonosporales</taxon>
        <taxon>Micromonosporaceae</taxon>
        <taxon>Actinoplanes</taxon>
    </lineage>
</organism>
<dbReference type="EMBL" id="QLMJ01000032">
    <property type="protein sequence ID" value="RAK25566.1"/>
    <property type="molecule type" value="Genomic_DNA"/>
</dbReference>
<dbReference type="GO" id="GO:0004175">
    <property type="term" value="F:endopeptidase activity"/>
    <property type="evidence" value="ECO:0007669"/>
    <property type="project" value="UniProtKB-ARBA"/>
</dbReference>